<organism evidence="1 2">
    <name type="scientific">Dreissena polymorpha</name>
    <name type="common">Zebra mussel</name>
    <name type="synonym">Mytilus polymorpha</name>
    <dbReference type="NCBI Taxonomy" id="45954"/>
    <lineage>
        <taxon>Eukaryota</taxon>
        <taxon>Metazoa</taxon>
        <taxon>Spiralia</taxon>
        <taxon>Lophotrochozoa</taxon>
        <taxon>Mollusca</taxon>
        <taxon>Bivalvia</taxon>
        <taxon>Autobranchia</taxon>
        <taxon>Heteroconchia</taxon>
        <taxon>Euheterodonta</taxon>
        <taxon>Imparidentia</taxon>
        <taxon>Neoheterodontei</taxon>
        <taxon>Myida</taxon>
        <taxon>Dreissenoidea</taxon>
        <taxon>Dreissenidae</taxon>
        <taxon>Dreissena</taxon>
    </lineage>
</organism>
<evidence type="ECO:0000313" key="2">
    <source>
        <dbReference type="Proteomes" id="UP000828390"/>
    </source>
</evidence>
<evidence type="ECO:0000313" key="1">
    <source>
        <dbReference type="EMBL" id="KAH3853500.1"/>
    </source>
</evidence>
<reference evidence="1" key="2">
    <citation type="submission" date="2020-11" db="EMBL/GenBank/DDBJ databases">
        <authorList>
            <person name="McCartney M.A."/>
            <person name="Auch B."/>
            <person name="Kono T."/>
            <person name="Mallez S."/>
            <person name="Becker A."/>
            <person name="Gohl D.M."/>
            <person name="Silverstein K.A.T."/>
            <person name="Koren S."/>
            <person name="Bechman K.B."/>
            <person name="Herman A."/>
            <person name="Abrahante J.E."/>
            <person name="Garbe J."/>
        </authorList>
    </citation>
    <scope>NUCLEOTIDE SEQUENCE</scope>
    <source>
        <strain evidence="1">Duluth1</strain>
        <tissue evidence="1">Whole animal</tissue>
    </source>
</reference>
<gene>
    <name evidence="1" type="ORF">DPMN_096025</name>
</gene>
<dbReference type="AlphaFoldDB" id="A0A9D4R525"/>
<sequence>MRSTSLMVDRYVTVNQIRPVELKYCSVKLVVFGGCLCREFSSCAKRHGIGSPFACPRLRIVRKYLVEHTFTHKYLVEHTFTHKYLVEHTFTHKYLVEHTFTQFKKYFSMLS</sequence>
<reference evidence="1" key="1">
    <citation type="journal article" date="2019" name="bioRxiv">
        <title>The Genome of the Zebra Mussel, Dreissena polymorpha: A Resource for Invasive Species Research.</title>
        <authorList>
            <person name="McCartney M.A."/>
            <person name="Auch B."/>
            <person name="Kono T."/>
            <person name="Mallez S."/>
            <person name="Zhang Y."/>
            <person name="Obille A."/>
            <person name="Becker A."/>
            <person name="Abrahante J.E."/>
            <person name="Garbe J."/>
            <person name="Badalamenti J.P."/>
            <person name="Herman A."/>
            <person name="Mangelson H."/>
            <person name="Liachko I."/>
            <person name="Sullivan S."/>
            <person name="Sone E.D."/>
            <person name="Koren S."/>
            <person name="Silverstein K.A.T."/>
            <person name="Beckman K.B."/>
            <person name="Gohl D.M."/>
        </authorList>
    </citation>
    <scope>NUCLEOTIDE SEQUENCE</scope>
    <source>
        <strain evidence="1">Duluth1</strain>
        <tissue evidence="1">Whole animal</tissue>
    </source>
</reference>
<proteinExistence type="predicted"/>
<name>A0A9D4R525_DREPO</name>
<accession>A0A9D4R525</accession>
<protein>
    <submittedName>
        <fullName evidence="1">Uncharacterized protein</fullName>
    </submittedName>
</protein>
<keyword evidence="2" id="KW-1185">Reference proteome</keyword>
<dbReference type="Proteomes" id="UP000828390">
    <property type="component" value="Unassembled WGS sequence"/>
</dbReference>
<comment type="caution">
    <text evidence="1">The sequence shown here is derived from an EMBL/GenBank/DDBJ whole genome shotgun (WGS) entry which is preliminary data.</text>
</comment>
<dbReference type="EMBL" id="JAIWYP010000003">
    <property type="protein sequence ID" value="KAH3853500.1"/>
    <property type="molecule type" value="Genomic_DNA"/>
</dbReference>